<dbReference type="Pfam" id="PF09481">
    <property type="entry name" value="CRISPR_Cse1"/>
    <property type="match status" value="1"/>
</dbReference>
<dbReference type="Gene3D" id="1.10.132.100">
    <property type="match status" value="1"/>
</dbReference>
<gene>
    <name evidence="1" type="ORF">SAMN04488589_0311</name>
</gene>
<reference evidence="1 2" key="1">
    <citation type="submission" date="2016-10" db="EMBL/GenBank/DDBJ databases">
        <authorList>
            <person name="Varghese N."/>
            <person name="Submissions S."/>
        </authorList>
    </citation>
    <scope>NUCLEOTIDE SEQUENCE [LARGE SCALE GENOMIC DNA]</scope>
    <source>
        <strain evidence="1 2">PL 12/M</strain>
    </source>
</reference>
<proteinExistence type="predicted"/>
<dbReference type="AlphaFoldDB" id="A0A7Z7AZU6"/>
<name>A0A7Z7AZU6_9EURY</name>
<dbReference type="NCBIfam" id="TIGR02547">
    <property type="entry name" value="casA_cse1"/>
    <property type="match status" value="1"/>
</dbReference>
<evidence type="ECO:0000313" key="1">
    <source>
        <dbReference type="EMBL" id="SDF31151.1"/>
    </source>
</evidence>
<comment type="caution">
    <text evidence="1">The sequence shown here is derived from an EMBL/GenBank/DDBJ whole genome shotgun (WGS) entry which is preliminary data.</text>
</comment>
<dbReference type="Proteomes" id="UP000199259">
    <property type="component" value="Unassembled WGS sequence"/>
</dbReference>
<evidence type="ECO:0000313" key="2">
    <source>
        <dbReference type="Proteomes" id="UP000199259"/>
    </source>
</evidence>
<keyword evidence="2" id="KW-1185">Reference proteome</keyword>
<accession>A0A7Z7AZU6</accession>
<dbReference type="InterPro" id="IPR013381">
    <property type="entry name" value="CRISPR-assoc_prot_Cse1"/>
</dbReference>
<dbReference type="RefSeq" id="WP_091708093.1">
    <property type="nucleotide sequence ID" value="NZ_FNCA01000001.1"/>
</dbReference>
<dbReference type="OrthoDB" id="130062at2157"/>
<dbReference type="EMBL" id="FNCA01000001">
    <property type="protein sequence ID" value="SDF31151.1"/>
    <property type="molecule type" value="Genomic_DNA"/>
</dbReference>
<organism evidence="1 2">
    <name type="scientific">Methanolobus vulcani</name>
    <dbReference type="NCBI Taxonomy" id="38026"/>
    <lineage>
        <taxon>Archaea</taxon>
        <taxon>Methanobacteriati</taxon>
        <taxon>Methanobacteriota</taxon>
        <taxon>Stenosarchaea group</taxon>
        <taxon>Methanomicrobia</taxon>
        <taxon>Methanosarcinales</taxon>
        <taxon>Methanosarcinaceae</taxon>
        <taxon>Methanolobus</taxon>
    </lineage>
</organism>
<sequence>MTGFNLLTEDWIPVQKQGQFETISLKSLLCNDEDWQICLSRDDMEMAALQLIVCIVQVIFMPDDKYDLLDAYEKTMSEADYEKGIVSFMEWFDLLHPKYPFMQCADVKAKDANSKGQTPKNWTSFQKLFIGLPEISSSSPSSKAFFNTAYEINNAFYGEIAIAIFQQATNGFSLGGAQFAVGLKGSMPSTTLIQATNLRKTIWANVINKDYFHQNTSLLDGNKNNNPSWVVLPSFDKSSPENAQSIGLLRGLFWQPAKIKLFVDDDHILSGFLTEPGMSYFEGFWKHPHTPIDEIAFKENKSSKKPFLSLRRDYPVWTEMLSYFYTKSPGQEGASRAVVVSHYEQTIGRGKSINLVVGGYVKGGSQESIAARKHELYGISSGWENQIAEINLLISYGLDAQKALDYAIYSFGKELNEIRTIRNKEQESNLIKKLKEQTKKNYFAGSEPVFHSIMRRLDVSEISKYKNYFVQLAMGTFDTTFLPYEHDPKLLKAVVAGRRTLTRNLAKIGDNN</sequence>
<protein>
    <submittedName>
        <fullName evidence="1">CRISPR-associated protein, Cse1 family</fullName>
    </submittedName>
</protein>